<name>A0A0K8SYJ6_LYGHE</name>
<feature type="non-terminal residue" evidence="1">
    <location>
        <position position="1"/>
    </location>
</feature>
<dbReference type="AlphaFoldDB" id="A0A0K8SYJ6"/>
<proteinExistence type="predicted"/>
<evidence type="ECO:0000313" key="1">
    <source>
        <dbReference type="EMBL" id="JAG58358.1"/>
    </source>
</evidence>
<reference evidence="1" key="1">
    <citation type="submission" date="2014-09" db="EMBL/GenBank/DDBJ databases">
        <authorList>
            <person name="Magalhaes I.L.F."/>
            <person name="Oliveira U."/>
            <person name="Santos F.R."/>
            <person name="Vidigal T.H.D.A."/>
            <person name="Brescovit A.D."/>
            <person name="Santos A.J."/>
        </authorList>
    </citation>
    <scope>NUCLEOTIDE SEQUENCE</scope>
</reference>
<accession>A0A0K8SYJ6</accession>
<dbReference type="EMBL" id="GBRD01007463">
    <property type="protein sequence ID" value="JAG58358.1"/>
    <property type="molecule type" value="Transcribed_RNA"/>
</dbReference>
<organism evidence="1">
    <name type="scientific">Lygus hesperus</name>
    <name type="common">Western plant bug</name>
    <dbReference type="NCBI Taxonomy" id="30085"/>
    <lineage>
        <taxon>Eukaryota</taxon>
        <taxon>Metazoa</taxon>
        <taxon>Ecdysozoa</taxon>
        <taxon>Arthropoda</taxon>
        <taxon>Hexapoda</taxon>
        <taxon>Insecta</taxon>
        <taxon>Pterygota</taxon>
        <taxon>Neoptera</taxon>
        <taxon>Paraneoptera</taxon>
        <taxon>Hemiptera</taxon>
        <taxon>Heteroptera</taxon>
        <taxon>Panheteroptera</taxon>
        <taxon>Cimicomorpha</taxon>
        <taxon>Miridae</taxon>
        <taxon>Mirini</taxon>
        <taxon>Lygus</taxon>
    </lineage>
</organism>
<sequence>LWKGLHQQLRPRPLPLLLYPHGPSHLPSQHHSERVETLSIPFYVCVLDCISPLFIIVFFSRFDDHWPTSCLNHTSFSPGITIDESRLMDQMDQSLVLATHNHWSEKRLVDSRFELDSYPTTEESVDSIRYRYPRTFQNQTSIL</sequence>
<protein>
    <submittedName>
        <fullName evidence="1">Uncharacterized protein</fullName>
    </submittedName>
</protein>